<evidence type="ECO:0000313" key="6">
    <source>
        <dbReference type="EMBL" id="AIR10866.1"/>
    </source>
</evidence>
<protein>
    <submittedName>
        <fullName evidence="6">ABC transporter, ATP-binding protein</fullName>
    </submittedName>
</protein>
<dbReference type="RefSeq" id="WP_034983086.1">
    <property type="nucleotide sequence ID" value="NZ_CP007646.1"/>
</dbReference>
<dbReference type="InterPro" id="IPR032781">
    <property type="entry name" value="ABC_tran_Xtn"/>
</dbReference>
<keyword evidence="3 6" id="KW-0067">ATP-binding</keyword>
<reference evidence="6 7" key="1">
    <citation type="journal article" date="2014" name="BMC Genomics">
        <title>Unusual genome complexity in Lactobacillus salivarius JCM1046.</title>
        <authorList>
            <person name="Raftis E.J."/>
            <person name="Forde B.M."/>
            <person name="Claesson M.J."/>
            <person name="O'Toole P.W."/>
        </authorList>
    </citation>
    <scope>NUCLEOTIDE SEQUENCE [LARGE SCALE GENOMIC DNA]</scope>
    <source>
        <strain evidence="6 7">JCM1046</strain>
    </source>
</reference>
<dbReference type="CDD" id="cd03221">
    <property type="entry name" value="ABCF_EF-3"/>
    <property type="match status" value="2"/>
</dbReference>
<dbReference type="FunFam" id="3.40.50.300:FF:000011">
    <property type="entry name" value="Putative ABC transporter ATP-binding component"/>
    <property type="match status" value="1"/>
</dbReference>
<name>A0A089QIV5_9LACO</name>
<sequence>MLLLQAQQVARHFGADILFENVNLDIKDNSKIALVGRNGAGKSTLIKMLIGESLPDEGKIVTKRDLTIGYLAQHTGLESTKNVLDEMLSVFEPLQKMEAKIHQLEEKIASPSIPHESKEYQQLLNQYDQLQHDFQENNGYGYENEVKAVLHGFQFFENDYGKMVSDLSGGQKTRLALAKLLLEKRDLLILDEPTNHLDIETLTWLENYIQGYTGALLIVSHDRYFLDKVVNEVYELSHQHSSHYVGNYSHYIEEKASRLRTQWKEYEKQQVKIQKLEDFVNKNLVRASTTKRAQSKRKQLEKMDRLERPEGEEKGPHFKFHANKESGNVVLKVTDAAIGYDSKVISNPITFELRKHHAMAIVGPNGIGKSTLLKSILGNIPFIHGSATFGTNVQTGYYDQEQQNLHDKKTVLNEIWDDHPNMLEKDVRSLLGSFLFVGDDVKKVVHNLSGGEKARLTLTKLALQEDNFLMLDEPTNHLDIDSKEVLESALIDFEGTILFVSHDRYFINQVADTVLEITPEGSNLYLGNYDYYLEKKAELEAIEAAKEAEQSQDDQQVSKTSQKQLNYKKSKELQKQQRKLQRLVDDAESEMERLEELKANIEQEMTLPDNFNDPQKMDTLHTKLSKATNDLNEVESKWTELSLELEELQ</sequence>
<dbReference type="GO" id="GO:0003677">
    <property type="term" value="F:DNA binding"/>
    <property type="evidence" value="ECO:0007669"/>
    <property type="project" value="InterPro"/>
</dbReference>
<dbReference type="Pfam" id="PF16326">
    <property type="entry name" value="ABC_tran_CTD"/>
    <property type="match status" value="1"/>
</dbReference>
<accession>A0A089QIV5</accession>
<keyword evidence="2" id="KW-0547">Nucleotide-binding</keyword>
<dbReference type="Gene3D" id="3.40.50.300">
    <property type="entry name" value="P-loop containing nucleotide triphosphate hydrolases"/>
    <property type="match status" value="2"/>
</dbReference>
<organism evidence="6 7">
    <name type="scientific">Ligilactobacillus salivarius</name>
    <dbReference type="NCBI Taxonomy" id="1624"/>
    <lineage>
        <taxon>Bacteria</taxon>
        <taxon>Bacillati</taxon>
        <taxon>Bacillota</taxon>
        <taxon>Bacilli</taxon>
        <taxon>Lactobacillales</taxon>
        <taxon>Lactobacillaceae</taxon>
        <taxon>Ligilactobacillus</taxon>
    </lineage>
</organism>
<evidence type="ECO:0000256" key="3">
    <source>
        <dbReference type="ARBA" id="ARBA00022840"/>
    </source>
</evidence>
<dbReference type="KEGG" id="lsj:LSJ_1194"/>
<dbReference type="PROSITE" id="PS00211">
    <property type="entry name" value="ABC_TRANSPORTER_1"/>
    <property type="match status" value="1"/>
</dbReference>
<evidence type="ECO:0000259" key="5">
    <source>
        <dbReference type="PROSITE" id="PS50893"/>
    </source>
</evidence>
<feature type="compositionally biased region" description="Basic and acidic residues" evidence="4">
    <location>
        <begin position="298"/>
        <end position="316"/>
    </location>
</feature>
<dbReference type="GO" id="GO:0005524">
    <property type="term" value="F:ATP binding"/>
    <property type="evidence" value="ECO:0007669"/>
    <property type="project" value="UniProtKB-KW"/>
</dbReference>
<dbReference type="Pfam" id="PF00005">
    <property type="entry name" value="ABC_tran"/>
    <property type="match status" value="2"/>
</dbReference>
<evidence type="ECO:0000256" key="2">
    <source>
        <dbReference type="ARBA" id="ARBA00022741"/>
    </source>
</evidence>
<dbReference type="InterPro" id="IPR032524">
    <property type="entry name" value="ABC_tran_C"/>
</dbReference>
<dbReference type="AlphaFoldDB" id="A0A089QIV5"/>
<evidence type="ECO:0000256" key="4">
    <source>
        <dbReference type="SAM" id="MobiDB-lite"/>
    </source>
</evidence>
<dbReference type="SMART" id="SM00382">
    <property type="entry name" value="AAA"/>
    <property type="match status" value="2"/>
</dbReference>
<dbReference type="Proteomes" id="UP000029488">
    <property type="component" value="Chromosome"/>
</dbReference>
<dbReference type="FunFam" id="3.40.50.300:FF:000309">
    <property type="entry name" value="ABC transporter ATP-binding protein"/>
    <property type="match status" value="1"/>
</dbReference>
<proteinExistence type="predicted"/>
<dbReference type="Pfam" id="PF12848">
    <property type="entry name" value="ABC_tran_Xtn"/>
    <property type="match status" value="1"/>
</dbReference>
<dbReference type="InterPro" id="IPR051309">
    <property type="entry name" value="ABCF_ATPase"/>
</dbReference>
<evidence type="ECO:0000313" key="7">
    <source>
        <dbReference type="Proteomes" id="UP000029488"/>
    </source>
</evidence>
<dbReference type="InterPro" id="IPR027417">
    <property type="entry name" value="P-loop_NTPase"/>
</dbReference>
<dbReference type="GO" id="GO:0016887">
    <property type="term" value="F:ATP hydrolysis activity"/>
    <property type="evidence" value="ECO:0007669"/>
    <property type="project" value="InterPro"/>
</dbReference>
<dbReference type="InterPro" id="IPR037118">
    <property type="entry name" value="Val-tRNA_synth_C_sf"/>
</dbReference>
<dbReference type="SUPFAM" id="SSF52540">
    <property type="entry name" value="P-loop containing nucleoside triphosphate hydrolases"/>
    <property type="match status" value="2"/>
</dbReference>
<dbReference type="PROSITE" id="PS50893">
    <property type="entry name" value="ABC_TRANSPORTER_2"/>
    <property type="match status" value="2"/>
</dbReference>
<feature type="compositionally biased region" description="Polar residues" evidence="4">
    <location>
        <begin position="553"/>
        <end position="567"/>
    </location>
</feature>
<dbReference type="InterPro" id="IPR003439">
    <property type="entry name" value="ABC_transporter-like_ATP-bd"/>
</dbReference>
<dbReference type="InterPro" id="IPR017871">
    <property type="entry name" value="ABC_transporter-like_CS"/>
</dbReference>
<keyword evidence="1" id="KW-0677">Repeat</keyword>
<feature type="domain" description="ABC transporter" evidence="5">
    <location>
        <begin position="4"/>
        <end position="264"/>
    </location>
</feature>
<feature type="domain" description="ABC transporter" evidence="5">
    <location>
        <begin position="331"/>
        <end position="545"/>
    </location>
</feature>
<dbReference type="Gene3D" id="1.10.287.380">
    <property type="entry name" value="Valyl-tRNA synthetase, C-terminal domain"/>
    <property type="match status" value="1"/>
</dbReference>
<dbReference type="PANTHER" id="PTHR42855:SF2">
    <property type="entry name" value="DRUG RESISTANCE ABC TRANSPORTER,ATP-BINDING PROTEIN"/>
    <property type="match status" value="1"/>
</dbReference>
<gene>
    <name evidence="6" type="ORF">LSJ_1194</name>
</gene>
<dbReference type="PANTHER" id="PTHR42855">
    <property type="entry name" value="ABC TRANSPORTER ATP-BINDING SUBUNIT"/>
    <property type="match status" value="1"/>
</dbReference>
<feature type="region of interest" description="Disordered" evidence="4">
    <location>
        <begin position="547"/>
        <end position="573"/>
    </location>
</feature>
<dbReference type="EMBL" id="CP007646">
    <property type="protein sequence ID" value="AIR10866.1"/>
    <property type="molecule type" value="Genomic_DNA"/>
</dbReference>
<feature type="region of interest" description="Disordered" evidence="4">
    <location>
        <begin position="289"/>
        <end position="320"/>
    </location>
</feature>
<evidence type="ECO:0000256" key="1">
    <source>
        <dbReference type="ARBA" id="ARBA00022737"/>
    </source>
</evidence>
<dbReference type="InterPro" id="IPR003593">
    <property type="entry name" value="AAA+_ATPase"/>
</dbReference>